<dbReference type="InterPro" id="IPR022048">
    <property type="entry name" value="Envelope_fusion-like"/>
</dbReference>
<dbReference type="Pfam" id="PF12259">
    <property type="entry name" value="Baculo_F"/>
    <property type="match status" value="1"/>
</dbReference>
<keyword evidence="3" id="KW-1185">Reference proteome</keyword>
<reference evidence="3" key="1">
    <citation type="submission" date="2020-01" db="EMBL/GenBank/DDBJ databases">
        <title>Draft genome sequence of the Termite Coptotermes fromosanus.</title>
        <authorList>
            <person name="Itakura S."/>
            <person name="Yosikawa Y."/>
            <person name="Umezawa K."/>
        </authorList>
    </citation>
    <scope>NUCLEOTIDE SEQUENCE [LARGE SCALE GENOMIC DNA]</scope>
</reference>
<accession>A0A6L2PCH6</accession>
<sequence>MTRELIDKIATLEQMLPTANRSKREILSAVGKTLKFLFGTALSKDTITVTRDLDDNIKNNAKGLTTLIGTMKQQATSSRRVLEAIVMRNNGTRQMVEQNALISSYIREIELVLSKLYTDIGEIFFALELASLNKLTSILIHLEPGIRLIAQLKPEFMYIFYEAIQITAVASSYGIRLFLRMPLREDARMFSIFQILTVPIYHVDMKHHTRLRAAKEWIAVSKDRRNFVELDADFSNFFRGGYINFCEFRNPQYDINYMTCSSVLFYGKIEAAYTLFEKVVWGSRFQPIFVLVLKDPATWLYSLRDPLALECECPNKTRRDVKLEGAGLLRHPPMCHLRNELLTLSVGRSFKSEHLLEPTHIIVPRIATLNLTKGHQIFQKEEGDIPALLSKLEESPSTSSRGGDADDSRRQYPVPLLRLVEEAVERK</sequence>
<proteinExistence type="predicted"/>
<dbReference type="EMBL" id="BLKM01000200">
    <property type="protein sequence ID" value="GFG30191.1"/>
    <property type="molecule type" value="Genomic_DNA"/>
</dbReference>
<evidence type="ECO:0000313" key="2">
    <source>
        <dbReference type="EMBL" id="GFG30191.1"/>
    </source>
</evidence>
<protein>
    <submittedName>
        <fullName evidence="2">Uncharacterized protein</fullName>
    </submittedName>
</protein>
<feature type="region of interest" description="Disordered" evidence="1">
    <location>
        <begin position="392"/>
        <end position="414"/>
    </location>
</feature>
<organism evidence="2 3">
    <name type="scientific">Coptotermes formosanus</name>
    <name type="common">Formosan subterranean termite</name>
    <dbReference type="NCBI Taxonomy" id="36987"/>
    <lineage>
        <taxon>Eukaryota</taxon>
        <taxon>Metazoa</taxon>
        <taxon>Ecdysozoa</taxon>
        <taxon>Arthropoda</taxon>
        <taxon>Hexapoda</taxon>
        <taxon>Insecta</taxon>
        <taxon>Pterygota</taxon>
        <taxon>Neoptera</taxon>
        <taxon>Polyneoptera</taxon>
        <taxon>Dictyoptera</taxon>
        <taxon>Blattodea</taxon>
        <taxon>Blattoidea</taxon>
        <taxon>Termitoidae</taxon>
        <taxon>Rhinotermitidae</taxon>
        <taxon>Coptotermes</taxon>
    </lineage>
</organism>
<evidence type="ECO:0000256" key="1">
    <source>
        <dbReference type="SAM" id="MobiDB-lite"/>
    </source>
</evidence>
<gene>
    <name evidence="2" type="ORF">Cfor_10174</name>
</gene>
<name>A0A6L2PCH6_COPFO</name>
<dbReference type="InParanoid" id="A0A6L2PCH6"/>
<dbReference type="OrthoDB" id="6782731at2759"/>
<dbReference type="Proteomes" id="UP000502823">
    <property type="component" value="Unassembled WGS sequence"/>
</dbReference>
<evidence type="ECO:0000313" key="3">
    <source>
        <dbReference type="Proteomes" id="UP000502823"/>
    </source>
</evidence>
<dbReference type="AlphaFoldDB" id="A0A6L2PCH6"/>
<comment type="caution">
    <text evidence="2">The sequence shown here is derived from an EMBL/GenBank/DDBJ whole genome shotgun (WGS) entry which is preliminary data.</text>
</comment>